<keyword evidence="3" id="KW-0677">Repeat</keyword>
<dbReference type="FunFam" id="3.80.10.10:FF:000770">
    <property type="entry name" value="Uncharacterized protein"/>
    <property type="match status" value="1"/>
</dbReference>
<feature type="chain" id="PRO_5040423297" description="Connectin" evidence="6">
    <location>
        <begin position="20"/>
        <end position="627"/>
    </location>
</feature>
<evidence type="ECO:0000256" key="5">
    <source>
        <dbReference type="SAM" id="MobiDB-lite"/>
    </source>
</evidence>
<dbReference type="Pfam" id="PF13855">
    <property type="entry name" value="LRR_8"/>
    <property type="match status" value="2"/>
</dbReference>
<dbReference type="SMART" id="SM00369">
    <property type="entry name" value="LRR_TYP"/>
    <property type="match status" value="8"/>
</dbReference>
<accession>A0A9N9WDB7</accession>
<evidence type="ECO:0000256" key="3">
    <source>
        <dbReference type="ARBA" id="ARBA00022737"/>
    </source>
</evidence>
<keyword evidence="4" id="KW-0325">Glycoprotein</keyword>
<dbReference type="InterPro" id="IPR003591">
    <property type="entry name" value="Leu-rich_rpt_typical-subtyp"/>
</dbReference>
<dbReference type="PROSITE" id="PS51450">
    <property type="entry name" value="LRR"/>
    <property type="match status" value="3"/>
</dbReference>
<keyword evidence="8" id="KW-1185">Reference proteome</keyword>
<dbReference type="AlphaFoldDB" id="A0A9N9WDB7"/>
<gene>
    <name evidence="7" type="ORF">DIATSA_LOCUS6128</name>
</gene>
<keyword evidence="1" id="KW-0433">Leucine-rich repeat</keyword>
<evidence type="ECO:0000313" key="8">
    <source>
        <dbReference type="Proteomes" id="UP001153714"/>
    </source>
</evidence>
<evidence type="ECO:0008006" key="9">
    <source>
        <dbReference type="Google" id="ProtNLM"/>
    </source>
</evidence>
<dbReference type="InterPro" id="IPR032675">
    <property type="entry name" value="LRR_dom_sf"/>
</dbReference>
<dbReference type="OrthoDB" id="6022531at2759"/>
<keyword evidence="2 6" id="KW-0732">Signal</keyword>
<feature type="compositionally biased region" description="Basic and acidic residues" evidence="5">
    <location>
        <begin position="567"/>
        <end position="592"/>
    </location>
</feature>
<proteinExistence type="predicted"/>
<dbReference type="EMBL" id="OU893350">
    <property type="protein sequence ID" value="CAG9788315.1"/>
    <property type="molecule type" value="Genomic_DNA"/>
</dbReference>
<dbReference type="PANTHER" id="PTHR24366">
    <property type="entry name" value="IG(IMMUNOGLOBULIN) AND LRR(LEUCINE RICH REPEAT) DOMAINS"/>
    <property type="match status" value="1"/>
</dbReference>
<reference evidence="7" key="2">
    <citation type="submission" date="2022-10" db="EMBL/GenBank/DDBJ databases">
        <authorList>
            <consortium name="ENA_rothamsted_submissions"/>
            <consortium name="culmorum"/>
            <person name="King R."/>
        </authorList>
    </citation>
    <scope>NUCLEOTIDE SEQUENCE</scope>
</reference>
<dbReference type="SMART" id="SM00365">
    <property type="entry name" value="LRR_SD22"/>
    <property type="match status" value="6"/>
</dbReference>
<evidence type="ECO:0000256" key="2">
    <source>
        <dbReference type="ARBA" id="ARBA00022729"/>
    </source>
</evidence>
<protein>
    <recommendedName>
        <fullName evidence="9">Connectin</fullName>
    </recommendedName>
</protein>
<evidence type="ECO:0000313" key="7">
    <source>
        <dbReference type="EMBL" id="CAG9788315.1"/>
    </source>
</evidence>
<dbReference type="Gene3D" id="3.80.10.10">
    <property type="entry name" value="Ribonuclease Inhibitor"/>
    <property type="match status" value="1"/>
</dbReference>
<evidence type="ECO:0000256" key="6">
    <source>
        <dbReference type="SAM" id="SignalP"/>
    </source>
</evidence>
<organism evidence="7 8">
    <name type="scientific">Diatraea saccharalis</name>
    <name type="common">sugarcane borer</name>
    <dbReference type="NCBI Taxonomy" id="40085"/>
    <lineage>
        <taxon>Eukaryota</taxon>
        <taxon>Metazoa</taxon>
        <taxon>Ecdysozoa</taxon>
        <taxon>Arthropoda</taxon>
        <taxon>Hexapoda</taxon>
        <taxon>Insecta</taxon>
        <taxon>Pterygota</taxon>
        <taxon>Neoptera</taxon>
        <taxon>Endopterygota</taxon>
        <taxon>Lepidoptera</taxon>
        <taxon>Glossata</taxon>
        <taxon>Ditrysia</taxon>
        <taxon>Pyraloidea</taxon>
        <taxon>Crambidae</taxon>
        <taxon>Crambinae</taxon>
        <taxon>Diatraea</taxon>
    </lineage>
</organism>
<evidence type="ECO:0000256" key="1">
    <source>
        <dbReference type="ARBA" id="ARBA00022614"/>
    </source>
</evidence>
<dbReference type="Proteomes" id="UP001153714">
    <property type="component" value="Chromosome 19"/>
</dbReference>
<reference evidence="7" key="1">
    <citation type="submission" date="2021-12" db="EMBL/GenBank/DDBJ databases">
        <authorList>
            <person name="King R."/>
        </authorList>
    </citation>
    <scope>NUCLEOTIDE SEQUENCE</scope>
</reference>
<name>A0A9N9WDB7_9NEOP</name>
<feature type="signal peptide" evidence="6">
    <location>
        <begin position="1"/>
        <end position="19"/>
    </location>
</feature>
<feature type="region of interest" description="Disordered" evidence="5">
    <location>
        <begin position="565"/>
        <end position="604"/>
    </location>
</feature>
<dbReference type="PANTHER" id="PTHR24366:SF170">
    <property type="entry name" value="RE50361P"/>
    <property type="match status" value="1"/>
</dbReference>
<dbReference type="InterPro" id="IPR001611">
    <property type="entry name" value="Leu-rich_rpt"/>
</dbReference>
<evidence type="ECO:0000256" key="4">
    <source>
        <dbReference type="ARBA" id="ARBA00023180"/>
    </source>
</evidence>
<sequence length="627" mass="71365">MAFWKIFTIICAVSVYAESKWDYRHKRDDHTSICDPVQNTTNKVQCYCGRLSHHPDQIGTAECYQTANNLNLDDPSWEKFKILQNVSRLTLTNTRGIAMNYIPTNALKYTKAILRLDVKYCTIENLHSYAFANLSLVEELTLRDNQIKIMAVNAFSHHARLKTISLDQNNIAEINRNVFVDLPSLEQLFLTANKITTIHDKAFVHLANLKEIEIDKNKIFSLNSETFSGLRNLEKLELSYNNLEVVGDNTFAPLVNLRFLNLGYNKIQMLDEKAFNGLSRLQVLSLENNKLTALENEKVFEGLQSLTSLSLKDNEIKNISQEVILPILSNFYGKTSLLNIDGNTLDCNCQIDVFKPIINKTQNVRLSIDIQNLQCRPNDEIKRKWDKLQEIAKNSGQIFDDAEPQGESAAYEYYDETELNGTLFYFDMRTILNCSGEDTTTPNVPETSFTPAATSKLSSINNVFTKTTTSPILNFASTTIKPIAKKHLPIEVNSKDTLDLSAAETTTESLKIKDRNIHTDDNNIVDIDSIKIAGQKSEHDDKHETRNDKKENVYTTTRLATVSAKPIENKQYEDMASDEAKPDRLKSHRSIEEPSEDPSKFNNNNAHKQDIYMMFLVSIIFNLGLFL</sequence>
<dbReference type="SUPFAM" id="SSF52058">
    <property type="entry name" value="L domain-like"/>
    <property type="match status" value="1"/>
</dbReference>